<dbReference type="AlphaFoldDB" id="A0AA43KFC6"/>
<evidence type="ECO:0000313" key="11">
    <source>
        <dbReference type="Proteomes" id="UP001159370"/>
    </source>
</evidence>
<sequence length="228" mass="26296">MRCSYPDHETQRALNYLTLLMDNLSLATSFDQLWEYSEEADGVYYNAVTSLLKFHHPYSHFQRGRIGGLFNPGYQLLHQHIHTLLDTSGLHPHCALLHRNVHHELPLAWDFTAEFRTAIVDDLVLHFAKKFPHTNGNGNGNSNGKSQPRTIVQHFLQHWEAKLKTFVLHPQAGTVSYRQCMDFQVREYLGYVLSDVEYYRPLALKFHPLDSKLASITKPQKASLTVVK</sequence>
<dbReference type="InterPro" id="IPR002729">
    <property type="entry name" value="CRISPR-assoc_Cas1"/>
</dbReference>
<accession>A0AA43KFC6</accession>
<gene>
    <name evidence="10" type="ORF">NWP23_13090</name>
</gene>
<dbReference type="GO" id="GO:0003677">
    <property type="term" value="F:DNA binding"/>
    <property type="evidence" value="ECO:0007669"/>
    <property type="project" value="UniProtKB-KW"/>
</dbReference>
<keyword evidence="4 10" id="KW-0378">Hydrolase</keyword>
<keyword evidence="5" id="KW-0460">Magnesium</keyword>
<dbReference type="EMBL" id="JANQDL010000089">
    <property type="protein sequence ID" value="MDH6064679.1"/>
    <property type="molecule type" value="Genomic_DNA"/>
</dbReference>
<evidence type="ECO:0000256" key="8">
    <source>
        <dbReference type="ARBA" id="ARBA00023211"/>
    </source>
</evidence>
<keyword evidence="2" id="KW-0479">Metal-binding</keyword>
<dbReference type="Gene3D" id="1.20.120.920">
    <property type="entry name" value="CRISPR-associated endonuclease Cas1, C-terminal domain"/>
    <property type="match status" value="1"/>
</dbReference>
<dbReference type="GO" id="GO:0016787">
    <property type="term" value="F:hydrolase activity"/>
    <property type="evidence" value="ECO:0007669"/>
    <property type="project" value="UniProtKB-KW"/>
</dbReference>
<protein>
    <submittedName>
        <fullName evidence="10">CRISPR-associated endonuclease Cas1</fullName>
        <ecNumber evidence="10">3.1.-.-</ecNumber>
    </submittedName>
</protein>
<dbReference type="Pfam" id="PF01867">
    <property type="entry name" value="Cas_Cas1"/>
    <property type="match status" value="1"/>
</dbReference>
<dbReference type="GO" id="GO:0051607">
    <property type="term" value="P:defense response to virus"/>
    <property type="evidence" value="ECO:0007669"/>
    <property type="project" value="UniProtKB-KW"/>
</dbReference>
<dbReference type="GO" id="GO:0043571">
    <property type="term" value="P:maintenance of CRISPR repeat elements"/>
    <property type="evidence" value="ECO:0007669"/>
    <property type="project" value="InterPro"/>
</dbReference>
<name>A0AA43KFC6_9CYAN</name>
<dbReference type="InterPro" id="IPR050646">
    <property type="entry name" value="Cas1"/>
</dbReference>
<comment type="caution">
    <text evidence="10">The sequence shown here is derived from an EMBL/GenBank/DDBJ whole genome shotgun (WGS) entry which is preliminary data.</text>
</comment>
<evidence type="ECO:0000256" key="7">
    <source>
        <dbReference type="ARBA" id="ARBA00023125"/>
    </source>
</evidence>
<dbReference type="PANTHER" id="PTHR34353">
    <property type="entry name" value="CRISPR-ASSOCIATED ENDONUCLEASE CAS1 1"/>
    <property type="match status" value="1"/>
</dbReference>
<evidence type="ECO:0000256" key="9">
    <source>
        <dbReference type="ARBA" id="ARBA00038592"/>
    </source>
</evidence>
<keyword evidence="3 10" id="KW-0255">Endonuclease</keyword>
<evidence type="ECO:0000256" key="3">
    <source>
        <dbReference type="ARBA" id="ARBA00022759"/>
    </source>
</evidence>
<evidence type="ECO:0000256" key="5">
    <source>
        <dbReference type="ARBA" id="ARBA00022842"/>
    </source>
</evidence>
<evidence type="ECO:0000313" key="10">
    <source>
        <dbReference type="EMBL" id="MDH6064679.1"/>
    </source>
</evidence>
<dbReference type="GO" id="GO:0046872">
    <property type="term" value="F:metal ion binding"/>
    <property type="evidence" value="ECO:0007669"/>
    <property type="project" value="UniProtKB-KW"/>
</dbReference>
<dbReference type="Proteomes" id="UP001159370">
    <property type="component" value="Unassembled WGS sequence"/>
</dbReference>
<evidence type="ECO:0000256" key="6">
    <source>
        <dbReference type="ARBA" id="ARBA00023118"/>
    </source>
</evidence>
<reference evidence="10 11" key="1">
    <citation type="journal article" date="2023" name="J. Phycol.">
        <title>Chrysosporum ovalisporum is synonymous with the true-branching cyanobacterium Umezakia natans (Nostocales/Aphanizomenonaceae).</title>
        <authorList>
            <person name="McGregor G.B."/>
            <person name="Sendall B.C."/>
            <person name="Niiyama Y."/>
            <person name="Tuji A."/>
            <person name="Willis A."/>
        </authorList>
    </citation>
    <scope>NUCLEOTIDE SEQUENCE [LARGE SCALE GENOMIC DNA]</scope>
    <source>
        <strain evidence="10 11">FSS-62</strain>
    </source>
</reference>
<proteinExistence type="predicted"/>
<dbReference type="PANTHER" id="PTHR34353:SF2">
    <property type="entry name" value="CRISPR-ASSOCIATED ENDONUCLEASE CAS1 1"/>
    <property type="match status" value="1"/>
</dbReference>
<dbReference type="InterPro" id="IPR042206">
    <property type="entry name" value="CRISPR-assoc_Cas1_C"/>
</dbReference>
<keyword evidence="7" id="KW-0238">DNA-binding</keyword>
<dbReference type="RefSeq" id="WP_280657380.1">
    <property type="nucleotide sequence ID" value="NZ_JANQDL010000089.1"/>
</dbReference>
<dbReference type="EC" id="3.1.-.-" evidence="10"/>
<evidence type="ECO:0000256" key="1">
    <source>
        <dbReference type="ARBA" id="ARBA00022722"/>
    </source>
</evidence>
<keyword evidence="8" id="KW-0464">Manganese</keyword>
<dbReference type="GO" id="GO:0004519">
    <property type="term" value="F:endonuclease activity"/>
    <property type="evidence" value="ECO:0007669"/>
    <property type="project" value="UniProtKB-KW"/>
</dbReference>
<evidence type="ECO:0000256" key="4">
    <source>
        <dbReference type="ARBA" id="ARBA00022801"/>
    </source>
</evidence>
<evidence type="ECO:0000256" key="2">
    <source>
        <dbReference type="ARBA" id="ARBA00022723"/>
    </source>
</evidence>
<keyword evidence="6" id="KW-0051">Antiviral defense</keyword>
<organism evidence="10 11">
    <name type="scientific">Umezakia ovalisporum FSS-62</name>
    <dbReference type="NCBI Taxonomy" id="2971776"/>
    <lineage>
        <taxon>Bacteria</taxon>
        <taxon>Bacillati</taxon>
        <taxon>Cyanobacteriota</taxon>
        <taxon>Cyanophyceae</taxon>
        <taxon>Nostocales</taxon>
        <taxon>Nodulariaceae</taxon>
        <taxon>Umezakia</taxon>
    </lineage>
</organism>
<keyword evidence="1" id="KW-0540">Nuclease</keyword>
<comment type="subunit">
    <text evidence="9">Homodimer, forms a heterotetramer with a Cas2 homodimer.</text>
</comment>